<evidence type="ECO:0000256" key="1">
    <source>
        <dbReference type="SAM" id="MobiDB-lite"/>
    </source>
</evidence>
<accession>A0A4Z2GNZ3</accession>
<protein>
    <submittedName>
        <fullName evidence="2">Uncharacterized protein</fullName>
    </submittedName>
</protein>
<evidence type="ECO:0000313" key="2">
    <source>
        <dbReference type="EMBL" id="TNN54533.1"/>
    </source>
</evidence>
<dbReference type="EMBL" id="SRLO01000481">
    <property type="protein sequence ID" value="TNN54533.1"/>
    <property type="molecule type" value="Genomic_DNA"/>
</dbReference>
<comment type="caution">
    <text evidence="2">The sequence shown here is derived from an EMBL/GenBank/DDBJ whole genome shotgun (WGS) entry which is preliminary data.</text>
</comment>
<feature type="compositionally biased region" description="Low complexity" evidence="1">
    <location>
        <begin position="98"/>
        <end position="116"/>
    </location>
</feature>
<dbReference type="Proteomes" id="UP000314294">
    <property type="component" value="Unassembled WGS sequence"/>
</dbReference>
<dbReference type="AlphaFoldDB" id="A0A4Z2GNZ3"/>
<name>A0A4Z2GNZ3_9TELE</name>
<reference evidence="2 3" key="1">
    <citation type="submission" date="2019-03" db="EMBL/GenBank/DDBJ databases">
        <title>First draft genome of Liparis tanakae, snailfish: a comprehensive survey of snailfish specific genes.</title>
        <authorList>
            <person name="Kim W."/>
            <person name="Song I."/>
            <person name="Jeong J.-H."/>
            <person name="Kim D."/>
            <person name="Kim S."/>
            <person name="Ryu S."/>
            <person name="Song J.Y."/>
            <person name="Lee S.K."/>
        </authorList>
    </citation>
    <scope>NUCLEOTIDE SEQUENCE [LARGE SCALE GENOMIC DNA]</scope>
    <source>
        <tissue evidence="2">Muscle</tissue>
    </source>
</reference>
<feature type="compositionally biased region" description="Basic and acidic residues" evidence="1">
    <location>
        <begin position="67"/>
        <end position="80"/>
    </location>
</feature>
<feature type="region of interest" description="Disordered" evidence="1">
    <location>
        <begin position="1"/>
        <end position="25"/>
    </location>
</feature>
<proteinExistence type="predicted"/>
<keyword evidence="3" id="KW-1185">Reference proteome</keyword>
<organism evidence="2 3">
    <name type="scientific">Liparis tanakae</name>
    <name type="common">Tanaka's snailfish</name>
    <dbReference type="NCBI Taxonomy" id="230148"/>
    <lineage>
        <taxon>Eukaryota</taxon>
        <taxon>Metazoa</taxon>
        <taxon>Chordata</taxon>
        <taxon>Craniata</taxon>
        <taxon>Vertebrata</taxon>
        <taxon>Euteleostomi</taxon>
        <taxon>Actinopterygii</taxon>
        <taxon>Neopterygii</taxon>
        <taxon>Teleostei</taxon>
        <taxon>Neoteleostei</taxon>
        <taxon>Acanthomorphata</taxon>
        <taxon>Eupercaria</taxon>
        <taxon>Perciformes</taxon>
        <taxon>Cottioidei</taxon>
        <taxon>Cottales</taxon>
        <taxon>Liparidae</taxon>
        <taxon>Liparis</taxon>
    </lineage>
</organism>
<evidence type="ECO:0000313" key="3">
    <source>
        <dbReference type="Proteomes" id="UP000314294"/>
    </source>
</evidence>
<sequence>MIPGAEAESGPERNSAVQSPERANAATSGAVTWKYVLLKMLGGSLALHIDRLHRQTARDTEESEGEVSEKDREAEGERRALPSRPSFFMMIRWSSLASSGDSATSSSSSPSPSVSAEMPIRVSKDCRRERVEVCKERPEGWNDNSGLLSVIKRRTLQTPTMRLPGLLLPVLCSDGIL</sequence>
<gene>
    <name evidence="2" type="ORF">EYF80_035236</name>
</gene>
<feature type="region of interest" description="Disordered" evidence="1">
    <location>
        <begin position="56"/>
        <end position="83"/>
    </location>
</feature>
<feature type="region of interest" description="Disordered" evidence="1">
    <location>
        <begin position="98"/>
        <end position="119"/>
    </location>
</feature>